<keyword evidence="10" id="KW-1185">Reference proteome</keyword>
<dbReference type="Gene3D" id="1.10.287.460">
    <property type="entry name" value="Peptidyl-prolyl cis-trans isomerase, FKBP-type, N-terminal domain"/>
    <property type="match status" value="1"/>
</dbReference>
<dbReference type="SUPFAM" id="SSF54534">
    <property type="entry name" value="FKBP-like"/>
    <property type="match status" value="1"/>
</dbReference>
<dbReference type="InterPro" id="IPR046357">
    <property type="entry name" value="PPIase_dom_sf"/>
</dbReference>
<sequence>MKKISIVMSIGLALILTMSSCQNQKTVTLKTQLDSLNYAFGVLNGPQVKAYSLQGDTSTKAVDAFIEGFEKGLGSKDKHLAQYATGLNIGAALRKQAKAGLLGDSTLTMNLDLIKAGLFAAMKEKGVQMKPEVAEAFFRATMEKYHQEKMKKQFGANLAAGQKFLADNKTKPGVITLPDGLQYQILKKGNGPTPKATDRVQVNYKGTLIDGTVFDSNDGKAPVSFEVDQVIKGWTEALQLMPVGSKWRLFVPQDLAYQDQDRGVIKPFSTLIFDIELVGIAQPQTAK</sequence>
<dbReference type="Gene3D" id="3.10.50.40">
    <property type="match status" value="1"/>
</dbReference>
<evidence type="ECO:0000256" key="6">
    <source>
        <dbReference type="RuleBase" id="RU003915"/>
    </source>
</evidence>
<name>A0A7W5H2A7_9PORP</name>
<feature type="domain" description="PPIase FKBP-type" evidence="8">
    <location>
        <begin position="197"/>
        <end position="281"/>
    </location>
</feature>
<dbReference type="InterPro" id="IPR001179">
    <property type="entry name" value="PPIase_FKBP_dom"/>
</dbReference>
<keyword evidence="3 5" id="KW-0697">Rotamase</keyword>
<evidence type="ECO:0000256" key="5">
    <source>
        <dbReference type="PROSITE-ProRule" id="PRU00277"/>
    </source>
</evidence>
<evidence type="ECO:0000256" key="3">
    <source>
        <dbReference type="ARBA" id="ARBA00023110"/>
    </source>
</evidence>
<evidence type="ECO:0000313" key="10">
    <source>
        <dbReference type="Proteomes" id="UP000544222"/>
    </source>
</evidence>
<evidence type="ECO:0000256" key="2">
    <source>
        <dbReference type="ARBA" id="ARBA00006577"/>
    </source>
</evidence>
<dbReference type="PROSITE" id="PS50059">
    <property type="entry name" value="FKBP_PPIASE"/>
    <property type="match status" value="1"/>
</dbReference>
<comment type="similarity">
    <text evidence="2 6">Belongs to the FKBP-type PPIase family.</text>
</comment>
<evidence type="ECO:0000256" key="7">
    <source>
        <dbReference type="SAM" id="SignalP"/>
    </source>
</evidence>
<dbReference type="PANTHER" id="PTHR43811">
    <property type="entry name" value="FKBP-TYPE PEPTIDYL-PROLYL CIS-TRANS ISOMERASE FKPA"/>
    <property type="match status" value="1"/>
</dbReference>
<evidence type="ECO:0000256" key="1">
    <source>
        <dbReference type="ARBA" id="ARBA00000971"/>
    </source>
</evidence>
<keyword evidence="7" id="KW-0732">Signal</keyword>
<accession>A0A7W5H2A7</accession>
<dbReference type="AlphaFoldDB" id="A0A7W5H2A7"/>
<dbReference type="Proteomes" id="UP000544222">
    <property type="component" value="Unassembled WGS sequence"/>
</dbReference>
<comment type="catalytic activity">
    <reaction evidence="1 5 6">
        <text>[protein]-peptidylproline (omega=180) = [protein]-peptidylproline (omega=0)</text>
        <dbReference type="Rhea" id="RHEA:16237"/>
        <dbReference type="Rhea" id="RHEA-COMP:10747"/>
        <dbReference type="Rhea" id="RHEA-COMP:10748"/>
        <dbReference type="ChEBI" id="CHEBI:83833"/>
        <dbReference type="ChEBI" id="CHEBI:83834"/>
        <dbReference type="EC" id="5.2.1.8"/>
    </reaction>
</comment>
<dbReference type="PROSITE" id="PS51257">
    <property type="entry name" value="PROKAR_LIPOPROTEIN"/>
    <property type="match status" value="1"/>
</dbReference>
<feature type="signal peptide" evidence="7">
    <location>
        <begin position="1"/>
        <end position="23"/>
    </location>
</feature>
<dbReference type="PANTHER" id="PTHR43811:SF19">
    <property type="entry name" value="39 KDA FK506-BINDING NUCLEAR PROTEIN"/>
    <property type="match status" value="1"/>
</dbReference>
<protein>
    <recommendedName>
        <fullName evidence="6">Peptidyl-prolyl cis-trans isomerase</fullName>
        <ecNumber evidence="6">5.2.1.8</ecNumber>
    </recommendedName>
</protein>
<dbReference type="GO" id="GO:0003755">
    <property type="term" value="F:peptidyl-prolyl cis-trans isomerase activity"/>
    <property type="evidence" value="ECO:0007669"/>
    <property type="project" value="UniProtKB-UniRule"/>
</dbReference>
<organism evidence="9 10">
    <name type="scientific">Microbacter margulisiae</name>
    <dbReference type="NCBI Taxonomy" id="1350067"/>
    <lineage>
        <taxon>Bacteria</taxon>
        <taxon>Pseudomonadati</taxon>
        <taxon>Bacteroidota</taxon>
        <taxon>Bacteroidia</taxon>
        <taxon>Bacteroidales</taxon>
        <taxon>Porphyromonadaceae</taxon>
        <taxon>Microbacter</taxon>
    </lineage>
</organism>
<evidence type="ECO:0000313" key="9">
    <source>
        <dbReference type="EMBL" id="MBB3187565.1"/>
    </source>
</evidence>
<comment type="caution">
    <text evidence="9">The sequence shown here is derived from an EMBL/GenBank/DDBJ whole genome shotgun (WGS) entry which is preliminary data.</text>
</comment>
<evidence type="ECO:0000259" key="8">
    <source>
        <dbReference type="PROSITE" id="PS50059"/>
    </source>
</evidence>
<evidence type="ECO:0000256" key="4">
    <source>
        <dbReference type="ARBA" id="ARBA00023235"/>
    </source>
</evidence>
<dbReference type="InterPro" id="IPR036944">
    <property type="entry name" value="PPIase_FKBP_N_sf"/>
</dbReference>
<keyword evidence="4 5" id="KW-0413">Isomerase</keyword>
<dbReference type="Pfam" id="PF00254">
    <property type="entry name" value="FKBP_C"/>
    <property type="match status" value="1"/>
</dbReference>
<feature type="chain" id="PRO_5031263898" description="Peptidyl-prolyl cis-trans isomerase" evidence="7">
    <location>
        <begin position="24"/>
        <end position="287"/>
    </location>
</feature>
<proteinExistence type="inferred from homology"/>
<gene>
    <name evidence="9" type="ORF">FHX64_001728</name>
</gene>
<dbReference type="EC" id="5.2.1.8" evidence="6"/>
<dbReference type="RefSeq" id="WP_183413320.1">
    <property type="nucleotide sequence ID" value="NZ_JACHYB010000001.1"/>
</dbReference>
<dbReference type="InterPro" id="IPR000774">
    <property type="entry name" value="PPIase_FKBP_N"/>
</dbReference>
<dbReference type="EMBL" id="JACHYB010000001">
    <property type="protein sequence ID" value="MBB3187565.1"/>
    <property type="molecule type" value="Genomic_DNA"/>
</dbReference>
<dbReference type="Pfam" id="PF01346">
    <property type="entry name" value="FKBP_N"/>
    <property type="match status" value="1"/>
</dbReference>
<dbReference type="GO" id="GO:0006457">
    <property type="term" value="P:protein folding"/>
    <property type="evidence" value="ECO:0007669"/>
    <property type="project" value="InterPro"/>
</dbReference>
<reference evidence="9 10" key="1">
    <citation type="submission" date="2020-08" db="EMBL/GenBank/DDBJ databases">
        <title>Genomic Encyclopedia of Type Strains, Phase IV (KMG-IV): sequencing the most valuable type-strain genomes for metagenomic binning, comparative biology and taxonomic classification.</title>
        <authorList>
            <person name="Goeker M."/>
        </authorList>
    </citation>
    <scope>NUCLEOTIDE SEQUENCE [LARGE SCALE GENOMIC DNA]</scope>
    <source>
        <strain evidence="9 10">DSM 27471</strain>
    </source>
</reference>